<reference evidence="1 2" key="1">
    <citation type="submission" date="2018-06" db="EMBL/GenBank/DDBJ databases">
        <title>Comparative genomics of Bradyrhizobium nodulating Arachidis hypogaea.</title>
        <authorList>
            <person name="Li Y."/>
        </authorList>
    </citation>
    <scope>NUCLEOTIDE SEQUENCE [LARGE SCALE GENOMIC DNA]</scope>
    <source>
        <strain evidence="1 2">CCBAU 051107</strain>
    </source>
</reference>
<dbReference type="AlphaFoldDB" id="A0AAE7NU39"/>
<gene>
    <name evidence="1" type="ORF">WN72_26830</name>
</gene>
<dbReference type="KEGG" id="barh:WN72_26830"/>
<dbReference type="RefSeq" id="WP_092214119.1">
    <property type="nucleotide sequence ID" value="NZ_CP030050.1"/>
</dbReference>
<evidence type="ECO:0000313" key="1">
    <source>
        <dbReference type="EMBL" id="QOZ69525.1"/>
    </source>
</evidence>
<dbReference type="EMBL" id="CP030050">
    <property type="protein sequence ID" value="QOZ69525.1"/>
    <property type="molecule type" value="Genomic_DNA"/>
</dbReference>
<sequence length="62" mass="7192">MRFAFVLVNDRIPFRRIGCMQCSEPVSDSYLREIATGLRYCDHQCYALFCEVLAKDRVRAAS</sequence>
<accession>A0AAE7NU39</accession>
<protein>
    <submittedName>
        <fullName evidence="1">Uncharacterized protein</fullName>
    </submittedName>
</protein>
<dbReference type="Proteomes" id="UP000594015">
    <property type="component" value="Chromosome"/>
</dbReference>
<evidence type="ECO:0000313" key="2">
    <source>
        <dbReference type="Proteomes" id="UP000594015"/>
    </source>
</evidence>
<name>A0AAE7NU39_9BRAD</name>
<proteinExistence type="predicted"/>
<organism evidence="1 2">
    <name type="scientific">Bradyrhizobium arachidis</name>
    <dbReference type="NCBI Taxonomy" id="858423"/>
    <lineage>
        <taxon>Bacteria</taxon>
        <taxon>Pseudomonadati</taxon>
        <taxon>Pseudomonadota</taxon>
        <taxon>Alphaproteobacteria</taxon>
        <taxon>Hyphomicrobiales</taxon>
        <taxon>Nitrobacteraceae</taxon>
        <taxon>Bradyrhizobium</taxon>
    </lineage>
</organism>